<dbReference type="InterPro" id="IPR036095">
    <property type="entry name" value="PTS_EIIB-like_sf"/>
</dbReference>
<keyword evidence="1" id="KW-0808">Transferase</keyword>
<keyword evidence="4" id="KW-0472">Membrane</keyword>
<dbReference type="SUPFAM" id="SSF53062">
    <property type="entry name" value="PTS system fructose IIA component-like"/>
    <property type="match status" value="1"/>
</dbReference>
<proteinExistence type="predicted"/>
<dbReference type="Gene3D" id="3.40.50.300">
    <property type="entry name" value="P-loop containing nucleotide triphosphate hydrolases"/>
    <property type="match status" value="1"/>
</dbReference>
<dbReference type="SUPFAM" id="SSF52794">
    <property type="entry name" value="PTS system IIB component-like"/>
    <property type="match status" value="1"/>
</dbReference>
<dbReference type="InterPro" id="IPR011608">
    <property type="entry name" value="PRD"/>
</dbReference>
<dbReference type="GO" id="GO:0009401">
    <property type="term" value="P:phosphoenolpyruvate-dependent sugar phosphotransferase system"/>
    <property type="evidence" value="ECO:0007669"/>
    <property type="project" value="InterPro"/>
</dbReference>
<sequence length="952" mass="109285">MLSLQFMVAIEKINSFNKLKQTYDRLSKTYGYVKIFIGFVIFGGMPMSNKEKILNFVRESTSRISIDDYKNLKITNLTASFISKSTNISRANVSAILNQLVRDKKLIKIKSKPVYYIDKHTFEESLNVSLSSNIINIEEFKRLINSTNDPPKRDPFEELVGYDGSLKTQIEQAKAAVLYPPLGLHTLIIGPPGTGKTRLAELMFEFSKLMGRHEKFITFNCADYYNNPQLLMAYLFGYVKGAFTGADSDKAGIVESAENGILFLDEVHRLPPEGQEMFFYLIDRGEYHRLGDSKTRSAHLMIIAATTEDPDSALLRTFMRRIPVVIKIPSLDKRAFNEKIEILRKKFEEEAKKLNRDLYIDGDVFKLLSKHNYSGNIGEMTSVVQMACAKALLRTYTSEERVLKIDFSLLPDFIKDNTFIPDSDDSFEFEGFDDIIKISSYCGIKNEAQFDFYDFIISKIKELQDLGYDNDEMVKNINKIIDNYFSKENKPVHEQTFTDLKKLVSDNVIQYVVDLKTRLELELGKKFPDNFIYALSLHIQSLLERTKKGVYAQNISLNQMEKNYPREYGIAKKIVKEMEVNFAARIPKEEISFITLFIASNTIKNMGDETVVILILTHGNSTAKSMAECANKLLNINKIYGFDVSLNMDVLEAFNDVKNLCKKINQGKGILILADMGSLKNFGASITKLTGIPTRTIEKVNMPLVLEAARKAYFLKEDLDTIYYSFTDFESEKKVKNGAIITICSTGVGTASKIKKYINENFPELTQYDIFALDINNHDDIEKITKNYDVKLIIGSINPNLPGVPFVYVDEFFKDKRNVFKKINRNYDVAYSNVYDEIKNDLEELLLYVNPSKFVQFYKIFVRDIQQELGCDLEDEFVLKLGLHIGCAIERIITNNFVVYEAKSSLINEEKLLFQTIRESIKYLEEEFDIKFSDDEICYIIEIFKKCCSVYI</sequence>
<evidence type="ECO:0000259" key="6">
    <source>
        <dbReference type="PROSITE" id="PS51096"/>
    </source>
</evidence>
<protein>
    <submittedName>
        <fullName evidence="8">PRD domain-containing protein</fullName>
    </submittedName>
</protein>
<dbReference type="InterPro" id="IPR003593">
    <property type="entry name" value="AAA+_ATPase"/>
</dbReference>
<dbReference type="Pfam" id="PF00158">
    <property type="entry name" value="Sigma54_activat"/>
    <property type="match status" value="1"/>
</dbReference>
<keyword evidence="4" id="KW-0812">Transmembrane</keyword>
<organism evidence="8 9">
    <name type="scientific">Calorimonas adulescens</name>
    <dbReference type="NCBI Taxonomy" id="2606906"/>
    <lineage>
        <taxon>Bacteria</taxon>
        <taxon>Bacillati</taxon>
        <taxon>Bacillota</taxon>
        <taxon>Clostridia</taxon>
        <taxon>Thermoanaerobacterales</taxon>
        <taxon>Thermoanaerobacteraceae</taxon>
        <taxon>Calorimonas</taxon>
    </lineage>
</organism>
<evidence type="ECO:0000259" key="5">
    <source>
        <dbReference type="PROSITE" id="PS50045"/>
    </source>
</evidence>
<keyword evidence="9" id="KW-1185">Reference proteome</keyword>
<comment type="caution">
    <text evidence="8">The sequence shown here is derived from an EMBL/GenBank/DDBJ whole genome shotgun (WGS) entry which is preliminary data.</text>
</comment>
<feature type="domain" description="PRD" evidence="7">
    <location>
        <begin position="503"/>
        <end position="608"/>
    </location>
</feature>
<dbReference type="InterPro" id="IPR027417">
    <property type="entry name" value="P-loop_NTPase"/>
</dbReference>
<dbReference type="PANTHER" id="PTHR32071:SF90">
    <property type="entry name" value="TRANSCRIPTIONAL REGULATORY PROTEIN LEVR"/>
    <property type="match status" value="1"/>
</dbReference>
<keyword evidence="3" id="KW-0067">ATP-binding</keyword>
<dbReference type="PROSITE" id="PS50045">
    <property type="entry name" value="SIGMA54_INTERACT_4"/>
    <property type="match status" value="1"/>
</dbReference>
<feature type="domain" description="PTS EIIA type-4" evidence="6">
    <location>
        <begin position="610"/>
        <end position="739"/>
    </location>
</feature>
<dbReference type="GO" id="GO:0006355">
    <property type="term" value="P:regulation of DNA-templated transcription"/>
    <property type="evidence" value="ECO:0007669"/>
    <property type="project" value="InterPro"/>
</dbReference>
<reference evidence="8 9" key="1">
    <citation type="submission" date="2019-08" db="EMBL/GenBank/DDBJ databases">
        <title>Calorimonas adulescens gen. nov., sp. nov., an anaerobic thermophilic bacterium from Sakhalin hot spring.</title>
        <authorList>
            <person name="Khomyakova M.A."/>
            <person name="Merkel A.Y."/>
            <person name="Novikov A."/>
            <person name="Bonch-Osmolovskaya E.A."/>
            <person name="Slobodkin A.I."/>
        </authorList>
    </citation>
    <scope>NUCLEOTIDE SEQUENCE [LARGE SCALE GENOMIC DNA]</scope>
    <source>
        <strain evidence="8 9">A05MB</strain>
    </source>
</reference>
<dbReference type="AlphaFoldDB" id="A0A5D8QBI3"/>
<evidence type="ECO:0000313" key="8">
    <source>
        <dbReference type="EMBL" id="TZE81504.1"/>
    </source>
</evidence>
<dbReference type="PROSITE" id="PS51372">
    <property type="entry name" value="PRD_2"/>
    <property type="match status" value="2"/>
</dbReference>
<dbReference type="InterPro" id="IPR002078">
    <property type="entry name" value="Sigma_54_int"/>
</dbReference>
<dbReference type="Pfam" id="PF00874">
    <property type="entry name" value="PRD"/>
    <property type="match status" value="2"/>
</dbReference>
<evidence type="ECO:0000256" key="2">
    <source>
        <dbReference type="ARBA" id="ARBA00022741"/>
    </source>
</evidence>
<evidence type="ECO:0000256" key="4">
    <source>
        <dbReference type="SAM" id="Phobius"/>
    </source>
</evidence>
<feature type="transmembrane region" description="Helical" evidence="4">
    <location>
        <begin position="29"/>
        <end position="48"/>
    </location>
</feature>
<dbReference type="GO" id="GO:0008982">
    <property type="term" value="F:protein-N(PI)-phosphohistidine-sugar phosphotransferase activity"/>
    <property type="evidence" value="ECO:0007669"/>
    <property type="project" value="InterPro"/>
</dbReference>
<feature type="domain" description="PRD" evidence="7">
    <location>
        <begin position="849"/>
        <end position="952"/>
    </location>
</feature>
<name>A0A5D8QBI3_9THEO</name>
<dbReference type="InterPro" id="IPR036634">
    <property type="entry name" value="PRD_sf"/>
</dbReference>
<keyword evidence="4" id="KW-1133">Transmembrane helix</keyword>
<dbReference type="Gene3D" id="3.40.50.510">
    <property type="entry name" value="Phosphotransferase system, mannose-type IIA component"/>
    <property type="match status" value="1"/>
</dbReference>
<gene>
    <name evidence="8" type="ORF">FWJ32_09185</name>
</gene>
<dbReference type="Proteomes" id="UP000322976">
    <property type="component" value="Unassembled WGS sequence"/>
</dbReference>
<dbReference type="SUPFAM" id="SSF63520">
    <property type="entry name" value="PTS-regulatory domain, PRD"/>
    <property type="match status" value="2"/>
</dbReference>
<dbReference type="SMART" id="SM00382">
    <property type="entry name" value="AAA"/>
    <property type="match status" value="1"/>
</dbReference>
<feature type="domain" description="Sigma-54 factor interaction" evidence="5">
    <location>
        <begin position="159"/>
        <end position="389"/>
    </location>
</feature>
<keyword evidence="2" id="KW-0547">Nucleotide-binding</keyword>
<dbReference type="EMBL" id="VTPS01000013">
    <property type="protein sequence ID" value="TZE81504.1"/>
    <property type="molecule type" value="Genomic_DNA"/>
</dbReference>
<accession>A0A5D8QBI3</accession>
<dbReference type="PANTHER" id="PTHR32071">
    <property type="entry name" value="TRANSCRIPTIONAL REGULATORY PROTEIN"/>
    <property type="match status" value="1"/>
</dbReference>
<dbReference type="GO" id="GO:0005524">
    <property type="term" value="F:ATP binding"/>
    <property type="evidence" value="ECO:0007669"/>
    <property type="project" value="UniProtKB-KW"/>
</dbReference>
<dbReference type="InterPro" id="IPR025943">
    <property type="entry name" value="Sigma_54_int_dom_ATP-bd_2"/>
</dbReference>
<dbReference type="Pfam" id="PF03610">
    <property type="entry name" value="EIIA-man"/>
    <property type="match status" value="1"/>
</dbReference>
<dbReference type="PROSITE" id="PS51096">
    <property type="entry name" value="PTS_EIIA_TYPE_4"/>
    <property type="match status" value="1"/>
</dbReference>
<evidence type="ECO:0000256" key="3">
    <source>
        <dbReference type="ARBA" id="ARBA00022840"/>
    </source>
</evidence>
<dbReference type="GO" id="GO:0016020">
    <property type="term" value="C:membrane"/>
    <property type="evidence" value="ECO:0007669"/>
    <property type="project" value="InterPro"/>
</dbReference>
<dbReference type="InterPro" id="IPR004701">
    <property type="entry name" value="PTS_EIIA_man-typ"/>
</dbReference>
<dbReference type="InterPro" id="IPR036662">
    <property type="entry name" value="PTS_EIIA_man-typ_sf"/>
</dbReference>
<dbReference type="CDD" id="cd00009">
    <property type="entry name" value="AAA"/>
    <property type="match status" value="1"/>
</dbReference>
<evidence type="ECO:0000313" key="9">
    <source>
        <dbReference type="Proteomes" id="UP000322976"/>
    </source>
</evidence>
<dbReference type="PROSITE" id="PS00676">
    <property type="entry name" value="SIGMA54_INTERACT_2"/>
    <property type="match status" value="1"/>
</dbReference>
<evidence type="ECO:0000259" key="7">
    <source>
        <dbReference type="PROSITE" id="PS51372"/>
    </source>
</evidence>
<dbReference type="Gene3D" id="1.10.1790.10">
    <property type="entry name" value="PRD domain"/>
    <property type="match status" value="2"/>
</dbReference>
<evidence type="ECO:0000256" key="1">
    <source>
        <dbReference type="ARBA" id="ARBA00022679"/>
    </source>
</evidence>
<dbReference type="SUPFAM" id="SSF52540">
    <property type="entry name" value="P-loop containing nucleoside triphosphate hydrolases"/>
    <property type="match status" value="1"/>
</dbReference>